<protein>
    <submittedName>
        <fullName evidence="1">Uncharacterized protein</fullName>
    </submittedName>
</protein>
<reference evidence="1" key="1">
    <citation type="submission" date="2020-03" db="EMBL/GenBank/DDBJ databases">
        <title>The deep terrestrial virosphere.</title>
        <authorList>
            <person name="Holmfeldt K."/>
            <person name="Nilsson E."/>
            <person name="Simone D."/>
            <person name="Lopez-Fernandez M."/>
            <person name="Wu X."/>
            <person name="de Brujin I."/>
            <person name="Lundin D."/>
            <person name="Andersson A."/>
            <person name="Bertilsson S."/>
            <person name="Dopson M."/>
        </authorList>
    </citation>
    <scope>NUCLEOTIDE SEQUENCE</scope>
    <source>
        <strain evidence="1">MM415A03677</strain>
    </source>
</reference>
<dbReference type="AlphaFoldDB" id="A0A6M3JKT0"/>
<gene>
    <name evidence="1" type="ORF">MM415A03677_0009</name>
</gene>
<accession>A0A6M3JKT0</accession>
<proteinExistence type="predicted"/>
<evidence type="ECO:0000313" key="1">
    <source>
        <dbReference type="EMBL" id="QJA70553.1"/>
    </source>
</evidence>
<organism evidence="1">
    <name type="scientific">viral metagenome</name>
    <dbReference type="NCBI Taxonomy" id="1070528"/>
    <lineage>
        <taxon>unclassified sequences</taxon>
        <taxon>metagenomes</taxon>
        <taxon>organismal metagenomes</taxon>
    </lineage>
</organism>
<dbReference type="EMBL" id="MT141802">
    <property type="protein sequence ID" value="QJA70553.1"/>
    <property type="molecule type" value="Genomic_DNA"/>
</dbReference>
<sequence>MSDKPKKQDVIEDLDALAEFLNERISELHKVIGKQLERQVLIFYRGLVWRAQKYFKD</sequence>
<name>A0A6M3JKT0_9ZZZZ</name>